<feature type="region of interest" description="Disordered" evidence="1">
    <location>
        <begin position="305"/>
        <end position="340"/>
    </location>
</feature>
<dbReference type="InParanoid" id="A0A1V9XCW9"/>
<evidence type="ECO:0000313" key="3">
    <source>
        <dbReference type="Proteomes" id="UP000192247"/>
    </source>
</evidence>
<feature type="region of interest" description="Disordered" evidence="1">
    <location>
        <begin position="83"/>
        <end position="180"/>
    </location>
</feature>
<dbReference type="AlphaFoldDB" id="A0A1V9XCW9"/>
<sequence>MRILPNTFPRHPAWPYALMRIHTFRRLRLSSRFRTPTPDQANAPERSASSSPALMCDDHLPPEHVDEAAADASQCELPLAEISNAPFGGSVPRPSEFRVSSGPRRAAFRTASGSRTITEAESNAAQVRERSERQLQVHLQQSTPSHYRSTRRPSGSRPSGRPSTGRQSPGKSARSGSGGGCRWEVVGGVAICPAPPGLSPQPPTTATIDPLANLLSSSGLSSTSATCAAPVAPSQSSDGAPGATSSNDTASAGGANGGGGAGGPPPTSTAAISGTLSPDSAAVAAGGGAHAAGTAGGAGAAISIQLSGSPGSVPGAGPGSGASPAGADAPRAAQAAPAGA</sequence>
<feature type="compositionally biased region" description="Low complexity" evidence="1">
    <location>
        <begin position="152"/>
        <end position="170"/>
    </location>
</feature>
<feature type="non-terminal residue" evidence="2">
    <location>
        <position position="340"/>
    </location>
</feature>
<comment type="caution">
    <text evidence="2">The sequence shown here is derived from an EMBL/GenBank/DDBJ whole genome shotgun (WGS) entry which is preliminary data.</text>
</comment>
<dbReference type="EMBL" id="MNPL01015114">
    <property type="protein sequence ID" value="OQR71241.1"/>
    <property type="molecule type" value="Genomic_DNA"/>
</dbReference>
<gene>
    <name evidence="2" type="ORF">BIW11_11128</name>
</gene>
<feature type="compositionally biased region" description="Polar residues" evidence="1">
    <location>
        <begin position="111"/>
        <end position="125"/>
    </location>
</feature>
<evidence type="ECO:0000256" key="1">
    <source>
        <dbReference type="SAM" id="MobiDB-lite"/>
    </source>
</evidence>
<feature type="compositionally biased region" description="Low complexity" evidence="1">
    <location>
        <begin position="242"/>
        <end position="253"/>
    </location>
</feature>
<feature type="region of interest" description="Disordered" evidence="1">
    <location>
        <begin position="32"/>
        <end position="61"/>
    </location>
</feature>
<keyword evidence="3" id="KW-1185">Reference proteome</keyword>
<feature type="region of interest" description="Disordered" evidence="1">
    <location>
        <begin position="219"/>
        <end position="274"/>
    </location>
</feature>
<feature type="compositionally biased region" description="Polar residues" evidence="1">
    <location>
        <begin position="137"/>
        <end position="147"/>
    </location>
</feature>
<name>A0A1V9XCW9_9ACAR</name>
<accession>A0A1V9XCW9</accession>
<protein>
    <submittedName>
        <fullName evidence="2">Uncharacterized protein</fullName>
    </submittedName>
</protein>
<feature type="compositionally biased region" description="Low complexity" evidence="1">
    <location>
        <begin position="321"/>
        <end position="340"/>
    </location>
</feature>
<feature type="compositionally biased region" description="Low complexity" evidence="1">
    <location>
        <begin position="219"/>
        <end position="229"/>
    </location>
</feature>
<proteinExistence type="predicted"/>
<reference evidence="2 3" key="1">
    <citation type="journal article" date="2017" name="Gigascience">
        <title>Draft genome of the honey bee ectoparasitic mite, Tropilaelaps mercedesae, is shaped by the parasitic life history.</title>
        <authorList>
            <person name="Dong X."/>
            <person name="Armstrong S.D."/>
            <person name="Xia D."/>
            <person name="Makepeace B.L."/>
            <person name="Darby A.C."/>
            <person name="Kadowaki T."/>
        </authorList>
    </citation>
    <scope>NUCLEOTIDE SEQUENCE [LARGE SCALE GENOMIC DNA]</scope>
    <source>
        <strain evidence="2">Wuxi-XJTLU</strain>
    </source>
</reference>
<dbReference type="Proteomes" id="UP000192247">
    <property type="component" value="Unassembled WGS sequence"/>
</dbReference>
<evidence type="ECO:0000313" key="2">
    <source>
        <dbReference type="EMBL" id="OQR71241.1"/>
    </source>
</evidence>
<organism evidence="2 3">
    <name type="scientific">Tropilaelaps mercedesae</name>
    <dbReference type="NCBI Taxonomy" id="418985"/>
    <lineage>
        <taxon>Eukaryota</taxon>
        <taxon>Metazoa</taxon>
        <taxon>Ecdysozoa</taxon>
        <taxon>Arthropoda</taxon>
        <taxon>Chelicerata</taxon>
        <taxon>Arachnida</taxon>
        <taxon>Acari</taxon>
        <taxon>Parasitiformes</taxon>
        <taxon>Mesostigmata</taxon>
        <taxon>Gamasina</taxon>
        <taxon>Dermanyssoidea</taxon>
        <taxon>Laelapidae</taxon>
        <taxon>Tropilaelaps</taxon>
    </lineage>
</organism>